<dbReference type="HOGENOM" id="CLU_2328823_0_0_9"/>
<evidence type="ECO:0000313" key="2">
    <source>
        <dbReference type="Proteomes" id="UP000011728"/>
    </source>
</evidence>
<protein>
    <submittedName>
        <fullName evidence="1">Uncharacterized protein</fullName>
    </submittedName>
</protein>
<dbReference type="PATRIC" id="fig|931276.5.peg.2737"/>
<dbReference type="Proteomes" id="UP000011728">
    <property type="component" value="Chromosome"/>
</dbReference>
<sequence length="98" mass="11139">MFSYGKAVCCDKNKYGKITTVAKKNQIRFVEGIDNIEKVIILPKEIKIINDDISIFIKPNGKIEQGATIKLKDAYGEKRYITIGVGIDRIDIKDRSYI</sequence>
<organism evidence="1 2">
    <name type="scientific">Clostridium saccharoperbutylacetonicum N1-4(HMT)</name>
    <dbReference type="NCBI Taxonomy" id="931276"/>
    <lineage>
        <taxon>Bacteria</taxon>
        <taxon>Bacillati</taxon>
        <taxon>Bacillota</taxon>
        <taxon>Clostridia</taxon>
        <taxon>Eubacteriales</taxon>
        <taxon>Clostridiaceae</taxon>
        <taxon>Clostridium</taxon>
    </lineage>
</organism>
<evidence type="ECO:0000313" key="1">
    <source>
        <dbReference type="EMBL" id="AGF56490.1"/>
    </source>
</evidence>
<dbReference type="STRING" id="36745.CLSAP_24730"/>
<dbReference type="RefSeq" id="WP_015392809.1">
    <property type="nucleotide sequence ID" value="NC_020291.1"/>
</dbReference>
<dbReference type="OrthoDB" id="1937102at2"/>
<dbReference type="AlphaFoldDB" id="M1LTW6"/>
<name>M1LTW6_9CLOT</name>
<proteinExistence type="predicted"/>
<keyword evidence="2" id="KW-1185">Reference proteome</keyword>
<accession>M1LTW6</accession>
<gene>
    <name evidence="1" type="ORF">Cspa_c27250</name>
</gene>
<reference evidence="1 2" key="1">
    <citation type="submission" date="2013-02" db="EMBL/GenBank/DDBJ databases">
        <title>Genome sequence of Clostridium saccharoperbutylacetonicum N1-4(HMT).</title>
        <authorList>
            <person name="Poehlein A."/>
            <person name="Daniel R."/>
        </authorList>
    </citation>
    <scope>NUCLEOTIDE SEQUENCE [LARGE SCALE GENOMIC DNA]</scope>
    <source>
        <strain evidence="2">N1-4(HMT)</strain>
    </source>
</reference>
<dbReference type="EMBL" id="CP004121">
    <property type="protein sequence ID" value="AGF56490.1"/>
    <property type="molecule type" value="Genomic_DNA"/>
</dbReference>
<dbReference type="KEGG" id="csr:Cspa_c27250"/>